<dbReference type="SMART" id="SM00857">
    <property type="entry name" value="Resolvase"/>
    <property type="match status" value="1"/>
</dbReference>
<feature type="active site" description="O-(5'-phospho-DNA)-serine intermediate" evidence="4 5">
    <location>
        <position position="9"/>
    </location>
</feature>
<keyword evidence="2" id="KW-0238">DNA-binding</keyword>
<dbReference type="AlphaFoldDB" id="A0A1H9RW73"/>
<keyword evidence="1" id="KW-0229">DNA integration</keyword>
<dbReference type="OrthoDB" id="9797501at2"/>
<dbReference type="PROSITE" id="PS51736">
    <property type="entry name" value="RECOMBINASES_3"/>
    <property type="match status" value="1"/>
</dbReference>
<sequence>MIYGYARVSTKTQAKDGNSLEAQNKALRDAGAARVYEDAFTGTVTDRPQFDAMMQALKKGDTLVVTKLDRIARSATEGSKLVQELLDKGISVYVLNMGKMDDTPTGKLICTIMFAFAEFERDMIVERTQEGRAIARQHDNFHEGRPKKYSRKQISHALKLLQNHSYTQVTELTGISKATLAREKAKSQLEKVPHSEDKFG</sequence>
<feature type="domain" description="Resolvase/invertase-type recombinase catalytic" evidence="6">
    <location>
        <begin position="1"/>
        <end position="139"/>
    </location>
</feature>
<dbReference type="Gene3D" id="1.10.10.60">
    <property type="entry name" value="Homeodomain-like"/>
    <property type="match status" value="1"/>
</dbReference>
<dbReference type="PANTHER" id="PTHR30461:SF2">
    <property type="entry name" value="SERINE RECOMBINASE PINE-RELATED"/>
    <property type="match status" value="1"/>
</dbReference>
<dbReference type="EMBL" id="FOGJ01000010">
    <property type="protein sequence ID" value="SER76413.1"/>
    <property type="molecule type" value="Genomic_DNA"/>
</dbReference>
<dbReference type="InterPro" id="IPR036162">
    <property type="entry name" value="Resolvase-like_N_sf"/>
</dbReference>
<evidence type="ECO:0000259" key="6">
    <source>
        <dbReference type="PROSITE" id="PS51736"/>
    </source>
</evidence>
<proteinExistence type="predicted"/>
<protein>
    <submittedName>
        <fullName evidence="7">Site-specific DNA recombinase</fullName>
    </submittedName>
</protein>
<reference evidence="7 8" key="1">
    <citation type="submission" date="2016-10" db="EMBL/GenBank/DDBJ databases">
        <authorList>
            <person name="de Groot N.N."/>
        </authorList>
    </citation>
    <scope>NUCLEOTIDE SEQUENCE [LARGE SCALE GENOMIC DNA]</scope>
    <source>
        <strain evidence="7 8">AR40</strain>
    </source>
</reference>
<dbReference type="GO" id="GO:0015074">
    <property type="term" value="P:DNA integration"/>
    <property type="evidence" value="ECO:0007669"/>
    <property type="project" value="UniProtKB-KW"/>
</dbReference>
<name>A0A1H9RW73_BUTFI</name>
<dbReference type="Gene3D" id="3.40.50.1390">
    <property type="entry name" value="Resolvase, N-terminal catalytic domain"/>
    <property type="match status" value="1"/>
</dbReference>
<dbReference type="InterPro" id="IPR006118">
    <property type="entry name" value="Recombinase_CS"/>
</dbReference>
<dbReference type="PANTHER" id="PTHR30461">
    <property type="entry name" value="DNA-INVERTASE FROM LAMBDOID PROPHAGE"/>
    <property type="match status" value="1"/>
</dbReference>
<dbReference type="Pfam" id="PF00239">
    <property type="entry name" value="Resolvase"/>
    <property type="match status" value="1"/>
</dbReference>
<evidence type="ECO:0000313" key="7">
    <source>
        <dbReference type="EMBL" id="SER76413.1"/>
    </source>
</evidence>
<gene>
    <name evidence="7" type="ORF">SAMN04487884_110119</name>
</gene>
<keyword evidence="3" id="KW-0233">DNA recombination</keyword>
<dbReference type="InterPro" id="IPR050639">
    <property type="entry name" value="SSR_resolvase"/>
</dbReference>
<evidence type="ECO:0000256" key="3">
    <source>
        <dbReference type="ARBA" id="ARBA00023172"/>
    </source>
</evidence>
<dbReference type="Proteomes" id="UP000182584">
    <property type="component" value="Unassembled WGS sequence"/>
</dbReference>
<dbReference type="PROSITE" id="PS00398">
    <property type="entry name" value="RECOMBINASES_2"/>
    <property type="match status" value="1"/>
</dbReference>
<dbReference type="PROSITE" id="PS00397">
    <property type="entry name" value="RECOMBINASES_1"/>
    <property type="match status" value="1"/>
</dbReference>
<dbReference type="SUPFAM" id="SSF53041">
    <property type="entry name" value="Resolvase-like"/>
    <property type="match status" value="1"/>
</dbReference>
<accession>A0A1H9RW73</accession>
<evidence type="ECO:0000256" key="4">
    <source>
        <dbReference type="PIRSR" id="PIRSR606118-50"/>
    </source>
</evidence>
<evidence type="ECO:0000256" key="5">
    <source>
        <dbReference type="PROSITE-ProRule" id="PRU10137"/>
    </source>
</evidence>
<dbReference type="GO" id="GO:0003677">
    <property type="term" value="F:DNA binding"/>
    <property type="evidence" value="ECO:0007669"/>
    <property type="project" value="UniProtKB-KW"/>
</dbReference>
<dbReference type="RefSeq" id="WP_074755911.1">
    <property type="nucleotide sequence ID" value="NZ_FOGJ01000010.1"/>
</dbReference>
<dbReference type="GO" id="GO:0000150">
    <property type="term" value="F:DNA strand exchange activity"/>
    <property type="evidence" value="ECO:0007669"/>
    <property type="project" value="InterPro"/>
</dbReference>
<dbReference type="CDD" id="cd03768">
    <property type="entry name" value="SR_ResInv"/>
    <property type="match status" value="1"/>
</dbReference>
<evidence type="ECO:0000256" key="2">
    <source>
        <dbReference type="ARBA" id="ARBA00023125"/>
    </source>
</evidence>
<dbReference type="InterPro" id="IPR006119">
    <property type="entry name" value="Resolv_N"/>
</dbReference>
<evidence type="ECO:0000256" key="1">
    <source>
        <dbReference type="ARBA" id="ARBA00022908"/>
    </source>
</evidence>
<organism evidence="7 8">
    <name type="scientific">Butyrivibrio fibrisolvens</name>
    <dbReference type="NCBI Taxonomy" id="831"/>
    <lineage>
        <taxon>Bacteria</taxon>
        <taxon>Bacillati</taxon>
        <taxon>Bacillota</taxon>
        <taxon>Clostridia</taxon>
        <taxon>Lachnospirales</taxon>
        <taxon>Lachnospiraceae</taxon>
        <taxon>Butyrivibrio</taxon>
    </lineage>
</organism>
<evidence type="ECO:0000313" key="8">
    <source>
        <dbReference type="Proteomes" id="UP000182584"/>
    </source>
</evidence>